<sequence length="113" mass="13214">EAETGIPREREANLVLVGKRPPSTHRLFRIRIHRSSTQSQRVALCDDAKSECDAYLYFCVFPERSRNQPILFRRFDRRPCLGCRDFGPTIQKNEGRPAILKKIYAHRVWKNAS</sequence>
<dbReference type="AlphaFoldDB" id="A0A0K2TZ85"/>
<proteinExistence type="predicted"/>
<accession>A0A0K2TZ85</accession>
<name>A0A0K2TZ85_LEPSM</name>
<reference evidence="1" key="1">
    <citation type="submission" date="2014-05" db="EMBL/GenBank/DDBJ databases">
        <authorList>
            <person name="Chronopoulou M."/>
        </authorList>
    </citation>
    <scope>NUCLEOTIDE SEQUENCE</scope>
    <source>
        <tissue evidence="1">Whole organism</tissue>
    </source>
</reference>
<evidence type="ECO:0000313" key="1">
    <source>
        <dbReference type="EMBL" id="CDW30686.1"/>
    </source>
</evidence>
<dbReference type="EMBL" id="HACA01013325">
    <property type="protein sequence ID" value="CDW30686.1"/>
    <property type="molecule type" value="Transcribed_RNA"/>
</dbReference>
<organism evidence="1">
    <name type="scientific">Lepeophtheirus salmonis</name>
    <name type="common">Salmon louse</name>
    <name type="synonym">Caligus salmonis</name>
    <dbReference type="NCBI Taxonomy" id="72036"/>
    <lineage>
        <taxon>Eukaryota</taxon>
        <taxon>Metazoa</taxon>
        <taxon>Ecdysozoa</taxon>
        <taxon>Arthropoda</taxon>
        <taxon>Crustacea</taxon>
        <taxon>Multicrustacea</taxon>
        <taxon>Hexanauplia</taxon>
        <taxon>Copepoda</taxon>
        <taxon>Siphonostomatoida</taxon>
        <taxon>Caligidae</taxon>
        <taxon>Lepeophtheirus</taxon>
    </lineage>
</organism>
<protein>
    <submittedName>
        <fullName evidence="1">Uncharacterized protein</fullName>
    </submittedName>
</protein>
<feature type="non-terminal residue" evidence="1">
    <location>
        <position position="1"/>
    </location>
</feature>